<dbReference type="RefSeq" id="WP_132289452.1">
    <property type="nucleotide sequence ID" value="NZ_SKBM01000010.1"/>
</dbReference>
<accession>A0A4V2WL68</accession>
<reference evidence="2 3" key="1">
    <citation type="submission" date="2019-03" db="EMBL/GenBank/DDBJ databases">
        <title>Paracraurococcus aquatilis NE82 genome sequence.</title>
        <authorList>
            <person name="Zhao Y."/>
            <person name="Du Z."/>
        </authorList>
    </citation>
    <scope>NUCLEOTIDE SEQUENCE [LARGE SCALE GENOMIC DNA]</scope>
    <source>
        <strain evidence="2 3">NE82</strain>
    </source>
</reference>
<organism evidence="2 3">
    <name type="scientific">Roseicella aquatilis</name>
    <dbReference type="NCBI Taxonomy" id="2527868"/>
    <lineage>
        <taxon>Bacteria</taxon>
        <taxon>Pseudomonadati</taxon>
        <taxon>Pseudomonadota</taxon>
        <taxon>Alphaproteobacteria</taxon>
        <taxon>Acetobacterales</taxon>
        <taxon>Roseomonadaceae</taxon>
        <taxon>Roseicella</taxon>
    </lineage>
</organism>
<dbReference type="EMBL" id="SKBM01000010">
    <property type="protein sequence ID" value="TCZ61399.1"/>
    <property type="molecule type" value="Genomic_DNA"/>
</dbReference>
<proteinExistence type="predicted"/>
<feature type="compositionally biased region" description="Basic and acidic residues" evidence="1">
    <location>
        <begin position="39"/>
        <end position="54"/>
    </location>
</feature>
<evidence type="ECO:0000313" key="3">
    <source>
        <dbReference type="Proteomes" id="UP000295023"/>
    </source>
</evidence>
<dbReference type="AlphaFoldDB" id="A0A4V2WL68"/>
<dbReference type="OrthoDB" id="9781481at2"/>
<protein>
    <submittedName>
        <fullName evidence="2">Uncharacterized protein</fullName>
    </submittedName>
</protein>
<name>A0A4V2WL68_9PROT</name>
<sequence length="180" mass="19231">MIEASPAGRVSRGGIAGIEDTPRRPCRSAAPILGLDAAAPRREDAAGTEERRPEPNTGTGEGLRLEATLGLIRRAAEARRFVSYGEVAAASGLPWNAARRRMDPHLFALCQRATERGWPLLSALVVDKQSVPHGAMRGRPLVGFARAAERLGRIVGGDAASFLADEQARVFAWANKERGA</sequence>
<evidence type="ECO:0000256" key="1">
    <source>
        <dbReference type="SAM" id="MobiDB-lite"/>
    </source>
</evidence>
<feature type="region of interest" description="Disordered" evidence="1">
    <location>
        <begin position="1"/>
        <end position="62"/>
    </location>
</feature>
<keyword evidence="3" id="KW-1185">Reference proteome</keyword>
<gene>
    <name evidence="2" type="ORF">EXY23_12725</name>
</gene>
<comment type="caution">
    <text evidence="2">The sequence shown here is derived from an EMBL/GenBank/DDBJ whole genome shotgun (WGS) entry which is preliminary data.</text>
</comment>
<dbReference type="Proteomes" id="UP000295023">
    <property type="component" value="Unassembled WGS sequence"/>
</dbReference>
<evidence type="ECO:0000313" key="2">
    <source>
        <dbReference type="EMBL" id="TCZ61399.1"/>
    </source>
</evidence>